<dbReference type="EMBL" id="KZ506749">
    <property type="protein sequence ID" value="PKU38423.1"/>
    <property type="molecule type" value="Genomic_DNA"/>
</dbReference>
<keyword evidence="3 12" id="KW-0812">Transmembrane</keyword>
<dbReference type="FunFam" id="2.40.10.10:FF:000003">
    <property type="entry name" value="Transmembrane serine protease 3"/>
    <property type="match status" value="1"/>
</dbReference>
<dbReference type="Pfam" id="PF01390">
    <property type="entry name" value="SEA"/>
    <property type="match status" value="1"/>
</dbReference>
<comment type="subcellular location">
    <subcellularLocation>
        <location evidence="1">Membrane</location>
        <topology evidence="1">Single-pass type II membrane protein</topology>
    </subcellularLocation>
</comment>
<dbReference type="PROSITE" id="PS50240">
    <property type="entry name" value="TRYPSIN_DOM"/>
    <property type="match status" value="1"/>
</dbReference>
<dbReference type="GO" id="GO:0004252">
    <property type="term" value="F:serine-type endopeptidase activity"/>
    <property type="evidence" value="ECO:0007669"/>
    <property type="project" value="InterPro"/>
</dbReference>
<dbReference type="Proteomes" id="UP000233556">
    <property type="component" value="Unassembled WGS sequence"/>
</dbReference>
<keyword evidence="5 11" id="KW-0720">Serine protease</keyword>
<dbReference type="CDD" id="cd00112">
    <property type="entry name" value="LDLa"/>
    <property type="match status" value="1"/>
</dbReference>
<comment type="caution">
    <text evidence="10">Lacks conserved residue(s) required for the propagation of feature annotation.</text>
</comment>
<keyword evidence="8 12" id="KW-0472">Membrane</keyword>
<dbReference type="GO" id="GO:0016020">
    <property type="term" value="C:membrane"/>
    <property type="evidence" value="ECO:0007669"/>
    <property type="project" value="UniProtKB-SubCell"/>
</dbReference>
<dbReference type="SUPFAM" id="SSF82671">
    <property type="entry name" value="SEA domain"/>
    <property type="match status" value="1"/>
</dbReference>
<feature type="transmembrane region" description="Helical" evidence="12">
    <location>
        <begin position="59"/>
        <end position="81"/>
    </location>
</feature>
<dbReference type="InterPro" id="IPR001254">
    <property type="entry name" value="Trypsin_dom"/>
</dbReference>
<dbReference type="InterPro" id="IPR036364">
    <property type="entry name" value="SEA_dom_sf"/>
</dbReference>
<keyword evidence="9" id="KW-1015">Disulfide bond</keyword>
<keyword evidence="4 11" id="KW-0378">Hydrolase</keyword>
<evidence type="ECO:0000256" key="7">
    <source>
        <dbReference type="ARBA" id="ARBA00022989"/>
    </source>
</evidence>
<dbReference type="AlphaFoldDB" id="A0A2I0TXJ4"/>
<dbReference type="PROSITE" id="PS50024">
    <property type="entry name" value="SEA"/>
    <property type="match status" value="1"/>
</dbReference>
<dbReference type="PRINTS" id="PR00722">
    <property type="entry name" value="CHYMOTRYPSIN"/>
</dbReference>
<evidence type="ECO:0000256" key="5">
    <source>
        <dbReference type="ARBA" id="ARBA00022825"/>
    </source>
</evidence>
<gene>
    <name evidence="16" type="ORF">llap_11272</name>
</gene>
<evidence type="ECO:0000256" key="9">
    <source>
        <dbReference type="ARBA" id="ARBA00023157"/>
    </source>
</evidence>
<dbReference type="SMART" id="SM00020">
    <property type="entry name" value="Tryp_SPc"/>
    <property type="match status" value="1"/>
</dbReference>
<keyword evidence="6" id="KW-0735">Signal-anchor</keyword>
<dbReference type="SUPFAM" id="SSF57424">
    <property type="entry name" value="LDL receptor-like module"/>
    <property type="match status" value="1"/>
</dbReference>
<feature type="domain" description="Peptidase S1" evidence="15">
    <location>
        <begin position="438"/>
        <end position="672"/>
    </location>
</feature>
<dbReference type="InterPro" id="IPR036055">
    <property type="entry name" value="LDL_receptor-like_sf"/>
</dbReference>
<dbReference type="InterPro" id="IPR000859">
    <property type="entry name" value="CUB_dom"/>
</dbReference>
<evidence type="ECO:0000256" key="3">
    <source>
        <dbReference type="ARBA" id="ARBA00022692"/>
    </source>
</evidence>
<dbReference type="InterPro" id="IPR018114">
    <property type="entry name" value="TRYPSIN_HIS"/>
</dbReference>
<dbReference type="SUPFAM" id="SSF50494">
    <property type="entry name" value="Trypsin-like serine proteases"/>
    <property type="match status" value="1"/>
</dbReference>
<dbReference type="PROSITE" id="PS01180">
    <property type="entry name" value="CUB"/>
    <property type="match status" value="2"/>
</dbReference>
<evidence type="ECO:0000313" key="17">
    <source>
        <dbReference type="Proteomes" id="UP000233556"/>
    </source>
</evidence>
<dbReference type="Pfam" id="PF00089">
    <property type="entry name" value="Trypsin"/>
    <property type="match status" value="1"/>
</dbReference>
<dbReference type="CDD" id="cd00041">
    <property type="entry name" value="CUB"/>
    <property type="match status" value="1"/>
</dbReference>
<keyword evidence="17" id="KW-1185">Reference proteome</keyword>
<dbReference type="Pfam" id="PF00431">
    <property type="entry name" value="CUB"/>
    <property type="match status" value="1"/>
</dbReference>
<evidence type="ECO:0000259" key="14">
    <source>
        <dbReference type="PROSITE" id="PS50024"/>
    </source>
</evidence>
<dbReference type="InterPro" id="IPR043504">
    <property type="entry name" value="Peptidase_S1_PA_chymotrypsin"/>
</dbReference>
<feature type="domain" description="CUB" evidence="13">
    <location>
        <begin position="212"/>
        <end position="329"/>
    </location>
</feature>
<evidence type="ECO:0000256" key="11">
    <source>
        <dbReference type="RuleBase" id="RU363034"/>
    </source>
</evidence>
<keyword evidence="7 12" id="KW-1133">Transmembrane helix</keyword>
<proteinExistence type="predicted"/>
<dbReference type="Gene3D" id="3.30.70.960">
    <property type="entry name" value="SEA domain"/>
    <property type="match status" value="1"/>
</dbReference>
<dbReference type="InterPro" id="IPR035914">
    <property type="entry name" value="Sperma_CUB_dom_sf"/>
</dbReference>
<accession>A0A2I0TXJ4</accession>
<evidence type="ECO:0000259" key="15">
    <source>
        <dbReference type="PROSITE" id="PS50240"/>
    </source>
</evidence>
<evidence type="ECO:0000256" key="4">
    <source>
        <dbReference type="ARBA" id="ARBA00022801"/>
    </source>
</evidence>
<dbReference type="PROSITE" id="PS00134">
    <property type="entry name" value="TRYPSIN_HIS"/>
    <property type="match status" value="1"/>
</dbReference>
<dbReference type="PROSITE" id="PS00135">
    <property type="entry name" value="TRYPSIN_SER"/>
    <property type="match status" value="1"/>
</dbReference>
<dbReference type="Gene3D" id="2.60.120.290">
    <property type="entry name" value="Spermadhesin, CUB domain"/>
    <property type="match status" value="2"/>
</dbReference>
<dbReference type="CDD" id="cd00190">
    <property type="entry name" value="Tryp_SPc"/>
    <property type="match status" value="1"/>
</dbReference>
<dbReference type="InterPro" id="IPR001314">
    <property type="entry name" value="Peptidase_S1A"/>
</dbReference>
<sequence>MDEKNDPPAAKPEEELSVANISVQMVTAEDKLAKRILARKKHDKLKKKDKLLWNFQNKIILFTLILFILGVVTWTLLWLFIVQAENKDALYFVGLFRVANIEFLPEYRQKESKEFLSVAQNVQHVMNLVYTTSSFSKFYKQSTVSEVSNNNKGGLLIHFWIVFVVPQAKGQVLCEDCVAAILKDSIHTSIINRTSVGSLQGLAVDMDSIVLSGTNCMYDLYADRLHEHFPLDIHATSGGTICYFKLIASVGHLIRLSIISLQIEADNCITDSLTIYDSLMPIKHKILYRACEPVDSLVSLVSTNNLMLVMFKAAQIKEQKEFHGYFEVITQERCGKAIVTKEKIGYEGKITSPYYPSYYPPKCLCVWNFQMSYSIFMGEWHIVVHRVVVPEWNCNSSFAIQDTLLACNGVSDCENGKDEQNCTHSCGSSKNSNLISRIVGGMNTEEGEWPWQVSLHFVGAAYCGASVISKEWLVSAAHCFQGSKYSVPSGWRAYMGLHTINEKSNRVAVRSIKRIIVHPQYDHSVSDYDIALLEMETPVFFSELVQPICLPSTSRVFVYGTVCYVTGWGAIRENSHLAKTLQEARVRIINQSVCNKLYDDLITSRMLCAGNLNGGVDACQGDSGGPLACTGKGNRWYLAGIVSWGEGCARRNRPGVYTKVTALHDWIRQNTN</sequence>
<feature type="domain" description="SEA" evidence="14">
    <location>
        <begin position="88"/>
        <end position="216"/>
    </location>
</feature>
<organism evidence="16 17">
    <name type="scientific">Limosa lapponica baueri</name>
    <dbReference type="NCBI Taxonomy" id="1758121"/>
    <lineage>
        <taxon>Eukaryota</taxon>
        <taxon>Metazoa</taxon>
        <taxon>Chordata</taxon>
        <taxon>Craniata</taxon>
        <taxon>Vertebrata</taxon>
        <taxon>Euteleostomi</taxon>
        <taxon>Archelosauria</taxon>
        <taxon>Archosauria</taxon>
        <taxon>Dinosauria</taxon>
        <taxon>Saurischia</taxon>
        <taxon>Theropoda</taxon>
        <taxon>Coelurosauria</taxon>
        <taxon>Aves</taxon>
        <taxon>Neognathae</taxon>
        <taxon>Neoaves</taxon>
        <taxon>Charadriiformes</taxon>
        <taxon>Scolopacidae</taxon>
        <taxon>Limosa</taxon>
    </lineage>
</organism>
<reference evidence="17" key="1">
    <citation type="submission" date="2017-11" db="EMBL/GenBank/DDBJ databases">
        <authorList>
            <person name="Lima N.C."/>
            <person name="Parody-Merino A.M."/>
            <person name="Battley P.F."/>
            <person name="Fidler A.E."/>
            <person name="Prosdocimi F."/>
        </authorList>
    </citation>
    <scope>NUCLEOTIDE SEQUENCE [LARGE SCALE GENOMIC DNA]</scope>
</reference>
<dbReference type="SUPFAM" id="SSF49854">
    <property type="entry name" value="Spermadhesin, CUB domain"/>
    <property type="match status" value="2"/>
</dbReference>
<dbReference type="InterPro" id="IPR002172">
    <property type="entry name" value="LDrepeatLR_classA_rpt"/>
</dbReference>
<protein>
    <submittedName>
        <fullName evidence="16">Transmembrane protease serine 7</fullName>
    </submittedName>
</protein>
<keyword evidence="2 11" id="KW-0645">Protease</keyword>
<dbReference type="InterPro" id="IPR009003">
    <property type="entry name" value="Peptidase_S1_PA"/>
</dbReference>
<evidence type="ECO:0000313" key="16">
    <source>
        <dbReference type="EMBL" id="PKU38423.1"/>
    </source>
</evidence>
<evidence type="ECO:0000256" key="1">
    <source>
        <dbReference type="ARBA" id="ARBA00004606"/>
    </source>
</evidence>
<dbReference type="SMART" id="SM00042">
    <property type="entry name" value="CUB"/>
    <property type="match status" value="1"/>
</dbReference>
<feature type="domain" description="CUB" evidence="13">
    <location>
        <begin position="334"/>
        <end position="371"/>
    </location>
</feature>
<name>A0A2I0TXJ4_LIMLA</name>
<evidence type="ECO:0000259" key="13">
    <source>
        <dbReference type="PROSITE" id="PS01180"/>
    </source>
</evidence>
<dbReference type="OrthoDB" id="414661at2759"/>
<dbReference type="PANTHER" id="PTHR24252">
    <property type="entry name" value="ACROSIN-RELATED"/>
    <property type="match status" value="1"/>
</dbReference>
<evidence type="ECO:0000256" key="6">
    <source>
        <dbReference type="ARBA" id="ARBA00022968"/>
    </source>
</evidence>
<evidence type="ECO:0000256" key="8">
    <source>
        <dbReference type="ARBA" id="ARBA00023136"/>
    </source>
</evidence>
<evidence type="ECO:0000256" key="10">
    <source>
        <dbReference type="PROSITE-ProRule" id="PRU00059"/>
    </source>
</evidence>
<dbReference type="Gene3D" id="2.40.10.10">
    <property type="entry name" value="Trypsin-like serine proteases"/>
    <property type="match status" value="2"/>
</dbReference>
<dbReference type="InterPro" id="IPR000082">
    <property type="entry name" value="SEA_dom"/>
</dbReference>
<dbReference type="PANTHER" id="PTHR24252:SF17">
    <property type="entry name" value="SUPPRESSOR OF TUMORIGENICITY 14 PROTEIN HOMOLOG-RELATED"/>
    <property type="match status" value="1"/>
</dbReference>
<dbReference type="GO" id="GO:0006508">
    <property type="term" value="P:proteolysis"/>
    <property type="evidence" value="ECO:0007669"/>
    <property type="project" value="UniProtKB-KW"/>
</dbReference>
<dbReference type="InterPro" id="IPR033116">
    <property type="entry name" value="TRYPSIN_SER"/>
</dbReference>
<evidence type="ECO:0000256" key="2">
    <source>
        <dbReference type="ARBA" id="ARBA00022670"/>
    </source>
</evidence>
<reference evidence="17" key="2">
    <citation type="submission" date="2017-12" db="EMBL/GenBank/DDBJ databases">
        <title>Genome sequence of the Bar-tailed Godwit (Limosa lapponica baueri).</title>
        <authorList>
            <person name="Lima N.C.B."/>
            <person name="Parody-Merino A.M."/>
            <person name="Battley P.F."/>
            <person name="Fidler A.E."/>
            <person name="Prosdocimi F."/>
        </authorList>
    </citation>
    <scope>NUCLEOTIDE SEQUENCE [LARGE SCALE GENOMIC DNA]</scope>
</reference>
<evidence type="ECO:0000256" key="12">
    <source>
        <dbReference type="SAM" id="Phobius"/>
    </source>
</evidence>